<feature type="domain" description="Major facilitator superfamily (MFS) profile" evidence="7">
    <location>
        <begin position="1"/>
        <end position="347"/>
    </location>
</feature>
<dbReference type="InterPro" id="IPR036259">
    <property type="entry name" value="MFS_trans_sf"/>
</dbReference>
<feature type="transmembrane region" description="Helical" evidence="6">
    <location>
        <begin position="98"/>
        <end position="118"/>
    </location>
</feature>
<dbReference type="InterPro" id="IPR020846">
    <property type="entry name" value="MFS_dom"/>
</dbReference>
<evidence type="ECO:0000256" key="4">
    <source>
        <dbReference type="ARBA" id="ARBA00023136"/>
    </source>
</evidence>
<dbReference type="InterPro" id="IPR011701">
    <property type="entry name" value="MFS"/>
</dbReference>
<dbReference type="Gene3D" id="1.20.1250.20">
    <property type="entry name" value="MFS general substrate transporter like domains"/>
    <property type="match status" value="2"/>
</dbReference>
<feature type="transmembrane region" description="Helical" evidence="6">
    <location>
        <begin position="124"/>
        <end position="145"/>
    </location>
</feature>
<evidence type="ECO:0000256" key="6">
    <source>
        <dbReference type="SAM" id="Phobius"/>
    </source>
</evidence>
<comment type="caution">
    <text evidence="8">The sequence shown here is derived from an EMBL/GenBank/DDBJ whole genome shotgun (WGS) entry which is preliminary data.</text>
</comment>
<sequence>MFVVGRLVQGGASAALIAGGLGLLAQAFPADRRRARATATWGSMLGLGIALGPLVAASFAEAGGWRAFYVAVAVATGALGAAAWVLLPESRADRPRRVDLPGVLTLTGGVGALVASLTLGREGWLRPAVLGLAGFAVVVLAAFAVVEARSREPMVELGLLRRPGFLAASIGALVSGLSVIGLMSYLPAIAQQALHLSPVQGAAVFGIWAGTSFVAALLVPPWPPRRRLVWGLVLAAVGELAMLGAIEAGSWPRMVPGLLIAGVSSGVLNSTLAGQAVATVPGERAGMGSGANNTARYVGSSLGVAVLVAVVSAGRSPAEGADFALVVAAAIALAGAVVTALLPADRPAPARPSTEARPGVPAPTR</sequence>
<accession>A0ABN1DC87</accession>
<dbReference type="Pfam" id="PF07690">
    <property type="entry name" value="MFS_1"/>
    <property type="match status" value="1"/>
</dbReference>
<gene>
    <name evidence="8" type="ORF">GCM10009533_43680</name>
</gene>
<feature type="transmembrane region" description="Helical" evidence="6">
    <location>
        <begin position="294"/>
        <end position="311"/>
    </location>
</feature>
<dbReference type="RefSeq" id="WP_009945936.1">
    <property type="nucleotide sequence ID" value="NZ_BAAAGS010000030.1"/>
</dbReference>
<keyword evidence="4 6" id="KW-0472">Membrane</keyword>
<evidence type="ECO:0000313" key="9">
    <source>
        <dbReference type="Proteomes" id="UP001500729"/>
    </source>
</evidence>
<feature type="transmembrane region" description="Helical" evidence="6">
    <location>
        <begin position="323"/>
        <end position="342"/>
    </location>
</feature>
<proteinExistence type="predicted"/>
<feature type="region of interest" description="Disordered" evidence="5">
    <location>
        <begin position="345"/>
        <end position="365"/>
    </location>
</feature>
<evidence type="ECO:0000256" key="1">
    <source>
        <dbReference type="ARBA" id="ARBA00004651"/>
    </source>
</evidence>
<feature type="transmembrane region" description="Helical" evidence="6">
    <location>
        <begin position="165"/>
        <end position="186"/>
    </location>
</feature>
<evidence type="ECO:0000259" key="7">
    <source>
        <dbReference type="PROSITE" id="PS50850"/>
    </source>
</evidence>
<dbReference type="EMBL" id="BAAAGS010000030">
    <property type="protein sequence ID" value="GAA0539798.1"/>
    <property type="molecule type" value="Genomic_DNA"/>
</dbReference>
<evidence type="ECO:0000256" key="3">
    <source>
        <dbReference type="ARBA" id="ARBA00022989"/>
    </source>
</evidence>
<dbReference type="SUPFAM" id="SSF103473">
    <property type="entry name" value="MFS general substrate transporter"/>
    <property type="match status" value="1"/>
</dbReference>
<keyword evidence="9" id="KW-1185">Reference proteome</keyword>
<evidence type="ECO:0000256" key="5">
    <source>
        <dbReference type="SAM" id="MobiDB-lite"/>
    </source>
</evidence>
<name>A0ABN1DC87_SACER</name>
<dbReference type="Proteomes" id="UP001500729">
    <property type="component" value="Unassembled WGS sequence"/>
</dbReference>
<feature type="transmembrane region" description="Helical" evidence="6">
    <location>
        <begin position="66"/>
        <end position="86"/>
    </location>
</feature>
<feature type="transmembrane region" description="Helical" evidence="6">
    <location>
        <begin position="40"/>
        <end position="60"/>
    </location>
</feature>
<dbReference type="PANTHER" id="PTHR42718:SF49">
    <property type="entry name" value="EXPORT PROTEIN"/>
    <property type="match status" value="1"/>
</dbReference>
<protein>
    <recommendedName>
        <fullName evidence="7">Major facilitator superfamily (MFS) profile domain-containing protein</fullName>
    </recommendedName>
</protein>
<reference evidence="8 9" key="1">
    <citation type="journal article" date="2019" name="Int. J. Syst. Evol. Microbiol.">
        <title>The Global Catalogue of Microorganisms (GCM) 10K type strain sequencing project: providing services to taxonomists for standard genome sequencing and annotation.</title>
        <authorList>
            <consortium name="The Broad Institute Genomics Platform"/>
            <consortium name="The Broad Institute Genome Sequencing Center for Infectious Disease"/>
            <person name="Wu L."/>
            <person name="Ma J."/>
        </authorList>
    </citation>
    <scope>NUCLEOTIDE SEQUENCE [LARGE SCALE GENOMIC DNA]</scope>
    <source>
        <strain evidence="8 9">JCM 10303</strain>
    </source>
</reference>
<evidence type="ECO:0000313" key="8">
    <source>
        <dbReference type="EMBL" id="GAA0539798.1"/>
    </source>
</evidence>
<feature type="transmembrane region" description="Helical" evidence="6">
    <location>
        <begin position="228"/>
        <end position="246"/>
    </location>
</feature>
<keyword evidence="3 6" id="KW-1133">Transmembrane helix</keyword>
<keyword evidence="2 6" id="KW-0812">Transmembrane</keyword>
<evidence type="ECO:0000256" key="2">
    <source>
        <dbReference type="ARBA" id="ARBA00022692"/>
    </source>
</evidence>
<dbReference type="PROSITE" id="PS50850">
    <property type="entry name" value="MFS"/>
    <property type="match status" value="1"/>
</dbReference>
<organism evidence="8 9">
    <name type="scientific">Saccharopolyspora erythraea</name>
    <name type="common">Streptomyces erythraeus</name>
    <dbReference type="NCBI Taxonomy" id="1836"/>
    <lineage>
        <taxon>Bacteria</taxon>
        <taxon>Bacillati</taxon>
        <taxon>Actinomycetota</taxon>
        <taxon>Actinomycetes</taxon>
        <taxon>Pseudonocardiales</taxon>
        <taxon>Pseudonocardiaceae</taxon>
        <taxon>Saccharopolyspora</taxon>
    </lineage>
</organism>
<dbReference type="PANTHER" id="PTHR42718">
    <property type="entry name" value="MAJOR FACILITATOR SUPERFAMILY MULTIDRUG TRANSPORTER MFSC"/>
    <property type="match status" value="1"/>
</dbReference>
<feature type="transmembrane region" description="Helical" evidence="6">
    <location>
        <begin position="198"/>
        <end position="219"/>
    </location>
</feature>
<comment type="subcellular location">
    <subcellularLocation>
        <location evidence="1">Cell membrane</location>
        <topology evidence="1">Multi-pass membrane protein</topology>
    </subcellularLocation>
</comment>
<feature type="transmembrane region" description="Helical" evidence="6">
    <location>
        <begin position="6"/>
        <end position="28"/>
    </location>
</feature>